<accession>A0A501WJM5</accession>
<gene>
    <name evidence="2" type="ORF">FJM51_20465</name>
</gene>
<feature type="region of interest" description="Disordered" evidence="1">
    <location>
        <begin position="44"/>
        <end position="68"/>
    </location>
</feature>
<reference evidence="2 3" key="1">
    <citation type="submission" date="2019-06" db="EMBL/GenBank/DDBJ databases">
        <title>A novel bacterium of genus Amaricoccus, isolated from marine sediment.</title>
        <authorList>
            <person name="Huang H."/>
            <person name="Mo K."/>
            <person name="Hu Y."/>
        </authorList>
    </citation>
    <scope>NUCLEOTIDE SEQUENCE [LARGE SCALE GENOMIC DNA]</scope>
    <source>
        <strain evidence="2 3">HB172011</strain>
    </source>
</reference>
<comment type="caution">
    <text evidence="2">The sequence shown here is derived from an EMBL/GenBank/DDBJ whole genome shotgun (WGS) entry which is preliminary data.</text>
</comment>
<proteinExistence type="predicted"/>
<sequence length="68" mass="7316">MRCVVIERRLELPLTEGEILVYPPGWTGLVEDDRAAAIVASGAGRVDEEREAGRPALAAAGRKSRSRA</sequence>
<evidence type="ECO:0000256" key="1">
    <source>
        <dbReference type="SAM" id="MobiDB-lite"/>
    </source>
</evidence>
<protein>
    <submittedName>
        <fullName evidence="2">Uncharacterized protein</fullName>
    </submittedName>
</protein>
<dbReference type="Proteomes" id="UP000319255">
    <property type="component" value="Unassembled WGS sequence"/>
</dbReference>
<evidence type="ECO:0000313" key="3">
    <source>
        <dbReference type="Proteomes" id="UP000319255"/>
    </source>
</evidence>
<dbReference type="RefSeq" id="WP_140455989.1">
    <property type="nucleotide sequence ID" value="NZ_VFRP01000033.1"/>
</dbReference>
<organism evidence="2 3">
    <name type="scientific">Amaricoccus solimangrovi</name>
    <dbReference type="NCBI Taxonomy" id="2589815"/>
    <lineage>
        <taxon>Bacteria</taxon>
        <taxon>Pseudomonadati</taxon>
        <taxon>Pseudomonadota</taxon>
        <taxon>Alphaproteobacteria</taxon>
        <taxon>Rhodobacterales</taxon>
        <taxon>Paracoccaceae</taxon>
        <taxon>Amaricoccus</taxon>
    </lineage>
</organism>
<keyword evidence="3" id="KW-1185">Reference proteome</keyword>
<dbReference type="AlphaFoldDB" id="A0A501WJM5"/>
<evidence type="ECO:0000313" key="2">
    <source>
        <dbReference type="EMBL" id="TPE47231.1"/>
    </source>
</evidence>
<dbReference type="EMBL" id="VFRP01000033">
    <property type="protein sequence ID" value="TPE47231.1"/>
    <property type="molecule type" value="Genomic_DNA"/>
</dbReference>
<name>A0A501WJM5_9RHOB</name>